<dbReference type="EMBL" id="JBICBT010001201">
    <property type="protein sequence ID" value="KAL3078616.1"/>
    <property type="molecule type" value="Genomic_DNA"/>
</dbReference>
<dbReference type="PANTHER" id="PTHR22744:SF14">
    <property type="entry name" value="BTB DOMAIN-CONTAINING PROTEIN-RELATED"/>
    <property type="match status" value="1"/>
</dbReference>
<evidence type="ECO:0000259" key="1">
    <source>
        <dbReference type="SMART" id="SM00225"/>
    </source>
</evidence>
<dbReference type="SUPFAM" id="SSF54695">
    <property type="entry name" value="POZ domain"/>
    <property type="match status" value="1"/>
</dbReference>
<reference evidence="2 4" key="1">
    <citation type="submission" date="2024-10" db="EMBL/GenBank/DDBJ databases">
        <authorList>
            <person name="Kim D."/>
        </authorList>
    </citation>
    <scope>NUCLEOTIDE SEQUENCE [LARGE SCALE GENOMIC DNA]</scope>
    <source>
        <strain evidence="2">BH-2024</strain>
    </source>
</reference>
<dbReference type="Proteomes" id="UP001620626">
    <property type="component" value="Unassembled WGS sequence"/>
</dbReference>
<comment type="caution">
    <text evidence="2">The sequence shown here is derived from an EMBL/GenBank/DDBJ whole genome shotgun (WGS) entry which is preliminary data.</text>
</comment>
<dbReference type="EMBL" id="JBICBT010001201">
    <property type="protein sequence ID" value="KAL3078618.1"/>
    <property type="molecule type" value="Genomic_DNA"/>
</dbReference>
<evidence type="ECO:0000313" key="4">
    <source>
        <dbReference type="Proteomes" id="UP001620626"/>
    </source>
</evidence>
<sequence length="290" mass="32360">MSKNIIGDYIIIDEKSFAASTFGASFQIHDGFSSIEFDRTGCVLRDIGNVASSSSAGIPLAQIVSWSWGKKKEDWVINETNVLTRGGSLFLRTGGAITYVVRILKKRAANNANPCPALNTKDALTFQISDKKVTVSAHWLMSVSPMIKGMLSVGTDDKHQQTIALDALGVDMDQFLTFLEAISLSALTTPILPNSQNVLMLLKLADFFQVDFLLERCEEHLFNCVEIPLIDRFLLIEKYQLTRLKDFFFRLDIAVLRAFLGANFRKIFETPGVSEGLKRELGVIQQDFTH</sequence>
<accession>A0ABD2IHK8</accession>
<evidence type="ECO:0000313" key="3">
    <source>
        <dbReference type="EMBL" id="KAL3078618.1"/>
    </source>
</evidence>
<dbReference type="InterPro" id="IPR000210">
    <property type="entry name" value="BTB/POZ_dom"/>
</dbReference>
<name>A0ABD2IHK8_9BILA</name>
<protein>
    <recommendedName>
        <fullName evidence="1">BTB domain-containing protein</fullName>
    </recommendedName>
</protein>
<organism evidence="2 4">
    <name type="scientific">Heterodera trifolii</name>
    <dbReference type="NCBI Taxonomy" id="157864"/>
    <lineage>
        <taxon>Eukaryota</taxon>
        <taxon>Metazoa</taxon>
        <taxon>Ecdysozoa</taxon>
        <taxon>Nematoda</taxon>
        <taxon>Chromadorea</taxon>
        <taxon>Rhabditida</taxon>
        <taxon>Tylenchina</taxon>
        <taxon>Tylenchomorpha</taxon>
        <taxon>Tylenchoidea</taxon>
        <taxon>Heteroderidae</taxon>
        <taxon>Heteroderinae</taxon>
        <taxon>Heterodera</taxon>
    </lineage>
</organism>
<feature type="domain" description="BTB" evidence="1">
    <location>
        <begin position="122"/>
        <end position="225"/>
    </location>
</feature>
<keyword evidence="4" id="KW-1185">Reference proteome</keyword>
<dbReference type="PANTHER" id="PTHR22744">
    <property type="entry name" value="HELIX LOOP HELIX PROTEIN 21-RELATED"/>
    <property type="match status" value="1"/>
</dbReference>
<dbReference type="SMART" id="SM00225">
    <property type="entry name" value="BTB"/>
    <property type="match status" value="1"/>
</dbReference>
<proteinExistence type="predicted"/>
<dbReference type="InterPro" id="IPR011333">
    <property type="entry name" value="SKP1/BTB/POZ_sf"/>
</dbReference>
<evidence type="ECO:0000313" key="2">
    <source>
        <dbReference type="EMBL" id="KAL3078616.1"/>
    </source>
</evidence>
<dbReference type="AlphaFoldDB" id="A0ABD2IHK8"/>
<gene>
    <name evidence="2" type="ORF">niasHT_035099</name>
    <name evidence="3" type="ORF">niasHT_035101</name>
</gene>
<dbReference type="Gene3D" id="3.30.710.10">
    <property type="entry name" value="Potassium Channel Kv1.1, Chain A"/>
    <property type="match status" value="1"/>
</dbReference>
<dbReference type="Pfam" id="PF00651">
    <property type="entry name" value="BTB"/>
    <property type="match status" value="1"/>
</dbReference>